<evidence type="ECO:0000313" key="3">
    <source>
        <dbReference type="Proteomes" id="UP001324380"/>
    </source>
</evidence>
<protein>
    <submittedName>
        <fullName evidence="2">Tellurite resistance TerB C-terminal domain-containing protein</fullName>
    </submittedName>
</protein>
<dbReference type="EMBL" id="CP139558">
    <property type="protein sequence ID" value="WPU91877.1"/>
    <property type="molecule type" value="Genomic_DNA"/>
</dbReference>
<evidence type="ECO:0000313" key="2">
    <source>
        <dbReference type="EMBL" id="WPU91877.1"/>
    </source>
</evidence>
<dbReference type="Pfam" id="PF15615">
    <property type="entry name" value="TerB_C"/>
    <property type="match status" value="1"/>
</dbReference>
<reference evidence="2 3" key="1">
    <citation type="submission" date="2023-11" db="EMBL/GenBank/DDBJ databases">
        <title>Analysis of the Genomes of Mucilaginibacter gossypii cycad 4 and M. sabulilitoris SNA2: microbes with the potential for plant growth promotion.</title>
        <authorList>
            <person name="Hirsch A.M."/>
            <person name="Humm E."/>
            <person name="Rubbi M."/>
            <person name="Del Vecchio G."/>
            <person name="Ha S.M."/>
            <person name="Pellegrini M."/>
            <person name="Gunsalus R.P."/>
        </authorList>
    </citation>
    <scope>NUCLEOTIDE SEQUENCE [LARGE SCALE GENOMIC DNA]</scope>
    <source>
        <strain evidence="2 3">SNA2</strain>
    </source>
</reference>
<organism evidence="2 3">
    <name type="scientific">Mucilaginibacter sabulilitoris</name>
    <dbReference type="NCBI Taxonomy" id="1173583"/>
    <lineage>
        <taxon>Bacteria</taxon>
        <taxon>Pseudomonadati</taxon>
        <taxon>Bacteroidota</taxon>
        <taxon>Sphingobacteriia</taxon>
        <taxon>Sphingobacteriales</taxon>
        <taxon>Sphingobacteriaceae</taxon>
        <taxon>Mucilaginibacter</taxon>
    </lineage>
</organism>
<feature type="domain" description="TerB-C" evidence="1">
    <location>
        <begin position="503"/>
        <end position="645"/>
    </location>
</feature>
<dbReference type="Proteomes" id="UP001324380">
    <property type="component" value="Chromosome"/>
</dbReference>
<keyword evidence="3" id="KW-1185">Reference proteome</keyword>
<accession>A0ABZ0TFD6</accession>
<sequence>MKPIINQLQKRDGITVSRYQQKTLPVKIAAVFQTEANQHFGIEWQKFLVRWSSKLTISNQRIREEIASAYEKLQSKERWEFFDKLQSQENNYEDLHTGVYRLLLDKRFNQANLLELFRNLPKQTKSKPMNAPEISATAVIRSILDAVNNTKTAVQTDDASIVEISGPAIKINYETPAQLAAPIIESAQSIINYNDNQQPYIQPQSAGIYNYDPDQFKLGNLYREKLNLSAQEILWLNKFSYYSNTFTGIESAVITVIKLYLLSLKKIVRRFANETYTLSAISEDIGNAFFKYCKKNYNNTYGDFELYYKGQAEAELYNTFFKKAEQAVREAWDHKRKISTEFMVNVPEASTIFKTYLEPVMDAIVEALIPTISMPDEETEVQLNIATTTRWKGKFEDIFRTKTGDELIHALYELGRLNRKNPAVENVYYEASKFLADINKPESLRFYLRYIHADLKSAKIDNKALNKTVQKKLFATEAQLEDFQAIVAELSITQSLGPALDRVTNLYKPKRKKIVLDTEQISSVRRQHSGTVEILNTYLQDDEEELVTVLTEIIPVTGAPQNTEINVVTTTVQLNQLQIDCLQLFKENGNALESSALEAFSISRSVFKNQLIDSINDSCYELLDDILIEEDGDQYIITAMYLNRIFIS</sequence>
<gene>
    <name evidence="2" type="ORF">SNE25_21405</name>
</gene>
<dbReference type="RefSeq" id="WP_321561043.1">
    <property type="nucleotide sequence ID" value="NZ_CP139558.1"/>
</dbReference>
<proteinExistence type="predicted"/>
<dbReference type="InterPro" id="IPR028932">
    <property type="entry name" value="TerB-C"/>
</dbReference>
<evidence type="ECO:0000259" key="1">
    <source>
        <dbReference type="Pfam" id="PF15615"/>
    </source>
</evidence>
<name>A0ABZ0TFD6_9SPHI</name>